<dbReference type="Proteomes" id="UP000789702">
    <property type="component" value="Unassembled WGS sequence"/>
</dbReference>
<comment type="caution">
    <text evidence="1">The sequence shown here is derived from an EMBL/GenBank/DDBJ whole genome shotgun (WGS) entry which is preliminary data.</text>
</comment>
<protein>
    <submittedName>
        <fullName evidence="1">7072_t:CDS:1</fullName>
    </submittedName>
</protein>
<reference evidence="1" key="1">
    <citation type="submission" date="2021-06" db="EMBL/GenBank/DDBJ databases">
        <authorList>
            <person name="Kallberg Y."/>
            <person name="Tangrot J."/>
            <person name="Rosling A."/>
        </authorList>
    </citation>
    <scope>NUCLEOTIDE SEQUENCE</scope>
    <source>
        <strain evidence="1">IL203A</strain>
    </source>
</reference>
<accession>A0ACA9PR48</accession>
<sequence length="117" mass="13639">ETNDLIVEAVDKIKYEELYQQKKKTYYQTNKLKVPTANLNNTQASAWSMKYTKVMEVEKDQYETSYSSKGLITFSKDSELDNNNDNDDETWYLCNNEIPEDWLGLCNCEKPVATNSK</sequence>
<keyword evidence="2" id="KW-1185">Reference proteome</keyword>
<dbReference type="EMBL" id="CAJVPU010032796">
    <property type="protein sequence ID" value="CAG8720679.1"/>
    <property type="molecule type" value="Genomic_DNA"/>
</dbReference>
<evidence type="ECO:0000313" key="1">
    <source>
        <dbReference type="EMBL" id="CAG8720679.1"/>
    </source>
</evidence>
<organism evidence="1 2">
    <name type="scientific">Dentiscutata heterogama</name>
    <dbReference type="NCBI Taxonomy" id="1316150"/>
    <lineage>
        <taxon>Eukaryota</taxon>
        <taxon>Fungi</taxon>
        <taxon>Fungi incertae sedis</taxon>
        <taxon>Mucoromycota</taxon>
        <taxon>Glomeromycotina</taxon>
        <taxon>Glomeromycetes</taxon>
        <taxon>Diversisporales</taxon>
        <taxon>Gigasporaceae</taxon>
        <taxon>Dentiscutata</taxon>
    </lineage>
</organism>
<proteinExistence type="predicted"/>
<gene>
    <name evidence="1" type="ORF">DHETER_LOCUS12812</name>
</gene>
<name>A0ACA9PR48_9GLOM</name>
<evidence type="ECO:0000313" key="2">
    <source>
        <dbReference type="Proteomes" id="UP000789702"/>
    </source>
</evidence>
<feature type="non-terminal residue" evidence="1">
    <location>
        <position position="1"/>
    </location>
</feature>